<dbReference type="EMBL" id="BAAAQK010000005">
    <property type="protein sequence ID" value="GAA1839283.1"/>
    <property type="molecule type" value="Genomic_DNA"/>
</dbReference>
<dbReference type="Proteomes" id="UP001500449">
    <property type="component" value="Unassembled WGS sequence"/>
</dbReference>
<keyword evidence="2" id="KW-1185">Reference proteome</keyword>
<comment type="caution">
    <text evidence="1">The sequence shown here is derived from an EMBL/GenBank/DDBJ whole genome shotgun (WGS) entry which is preliminary data.</text>
</comment>
<dbReference type="RefSeq" id="WP_344414434.1">
    <property type="nucleotide sequence ID" value="NZ_BAAAQK010000005.1"/>
</dbReference>
<gene>
    <name evidence="1" type="ORF">GCM10009836_17930</name>
</gene>
<proteinExistence type="predicted"/>
<evidence type="ECO:0000313" key="1">
    <source>
        <dbReference type="EMBL" id="GAA1839283.1"/>
    </source>
</evidence>
<evidence type="ECO:0000313" key="2">
    <source>
        <dbReference type="Proteomes" id="UP001500449"/>
    </source>
</evidence>
<name>A0ABN2MXU8_9PSEU</name>
<reference evidence="1 2" key="1">
    <citation type="journal article" date="2019" name="Int. J. Syst. Evol. Microbiol.">
        <title>The Global Catalogue of Microorganisms (GCM) 10K type strain sequencing project: providing services to taxonomists for standard genome sequencing and annotation.</title>
        <authorList>
            <consortium name="The Broad Institute Genomics Platform"/>
            <consortium name="The Broad Institute Genome Sequencing Center for Infectious Disease"/>
            <person name="Wu L."/>
            <person name="Ma J."/>
        </authorList>
    </citation>
    <scope>NUCLEOTIDE SEQUENCE [LARGE SCALE GENOMIC DNA]</scope>
    <source>
        <strain evidence="1 2">JCM 16009</strain>
    </source>
</reference>
<accession>A0ABN2MXU8</accession>
<protein>
    <submittedName>
        <fullName evidence="1">Abi family protein</fullName>
    </submittedName>
</protein>
<sequence length="216" mass="24471">MSSPRLPPAAVQRHLSAPRLAPYVAACSGDLDRAVDLYRWNAAVAAAFWEVVGHGEIILRNAIHDALTERHGRSRAPGEWFDDPRREFEPRALDDIAAARRRASRTSPNPPPGKIVAELSFGFWRYLLARRYAPTLWPAIRHSFPHLPRGGRNDLERAVIRLHLLRNRIAHHEPLLRENLPARHADLAYLLDAISPAVRAWALDDDRLAMLLSDRP</sequence>
<organism evidence="1 2">
    <name type="scientific">Pseudonocardia ailaonensis</name>
    <dbReference type="NCBI Taxonomy" id="367279"/>
    <lineage>
        <taxon>Bacteria</taxon>
        <taxon>Bacillati</taxon>
        <taxon>Actinomycetota</taxon>
        <taxon>Actinomycetes</taxon>
        <taxon>Pseudonocardiales</taxon>
        <taxon>Pseudonocardiaceae</taxon>
        <taxon>Pseudonocardia</taxon>
    </lineage>
</organism>